<feature type="compositionally biased region" description="Polar residues" evidence="1">
    <location>
        <begin position="429"/>
        <end position="440"/>
    </location>
</feature>
<evidence type="ECO:0000256" key="1">
    <source>
        <dbReference type="SAM" id="MobiDB-lite"/>
    </source>
</evidence>
<evidence type="ECO:0000313" key="4">
    <source>
        <dbReference type="Proteomes" id="UP001396334"/>
    </source>
</evidence>
<protein>
    <recommendedName>
        <fullName evidence="2">DUF4283 domain-containing protein</fullName>
    </recommendedName>
</protein>
<sequence>MSPDSASLVATVSAPGATQSSVAVNNSRPGADPPDLGRHHDPMSLGLASDMGVSSSDVLTPTLVSPIIVLHATLPVSSSPSHLLAPAIVPPSYKDTLMASDSSHQASGNVFTDNEEVALVDSDVTRSMVDGLISIVFSERVQALAVKNFDLTVVFKLLGHHIGYNTLRSRLLDIWKPTKAFRLMDIKNDYFLVTFKSRSDYSNAISGGPWDVCPVVTNATGADPATSIPPVAATPSMTDELFGPWMKVERRQRRVIRKDASAKQDDSGFVVAKSRFNPIFEDEATEEPAAHPTLIPGDSHSGPAAPGLSLPTVVDPRSKGKVSVNSNPVKHGSPTYVRKPLVVQQPYATSSSKSGPSPSHRNSSLSNIRFTPFPHPVILIDDSIPVMVRDSSAAPIVPNTLLGAIKPPNLEGGQLQSLSSPNVAVVNRNAPSSSALPHDQ</sequence>
<dbReference type="EMBL" id="JBBPBN010000007">
    <property type="protein sequence ID" value="KAK9033803.1"/>
    <property type="molecule type" value="Genomic_DNA"/>
</dbReference>
<feature type="region of interest" description="Disordered" evidence="1">
    <location>
        <begin position="288"/>
        <end position="367"/>
    </location>
</feature>
<accession>A0ABR2T9G9</accession>
<dbReference type="InterPro" id="IPR025558">
    <property type="entry name" value="DUF4283"/>
</dbReference>
<comment type="caution">
    <text evidence="3">The sequence shown here is derived from an EMBL/GenBank/DDBJ whole genome shotgun (WGS) entry which is preliminary data.</text>
</comment>
<reference evidence="3 4" key="1">
    <citation type="journal article" date="2024" name="G3 (Bethesda)">
        <title>Genome assembly of Hibiscus sabdariffa L. provides insights into metabolisms of medicinal natural products.</title>
        <authorList>
            <person name="Kim T."/>
        </authorList>
    </citation>
    <scope>NUCLEOTIDE SEQUENCE [LARGE SCALE GENOMIC DNA]</scope>
    <source>
        <strain evidence="3">TK-2024</strain>
        <tissue evidence="3">Old leaves</tissue>
    </source>
</reference>
<organism evidence="3 4">
    <name type="scientific">Hibiscus sabdariffa</name>
    <name type="common">roselle</name>
    <dbReference type="NCBI Taxonomy" id="183260"/>
    <lineage>
        <taxon>Eukaryota</taxon>
        <taxon>Viridiplantae</taxon>
        <taxon>Streptophyta</taxon>
        <taxon>Embryophyta</taxon>
        <taxon>Tracheophyta</taxon>
        <taxon>Spermatophyta</taxon>
        <taxon>Magnoliopsida</taxon>
        <taxon>eudicotyledons</taxon>
        <taxon>Gunneridae</taxon>
        <taxon>Pentapetalae</taxon>
        <taxon>rosids</taxon>
        <taxon>malvids</taxon>
        <taxon>Malvales</taxon>
        <taxon>Malvaceae</taxon>
        <taxon>Malvoideae</taxon>
        <taxon>Hibiscus</taxon>
    </lineage>
</organism>
<proteinExistence type="predicted"/>
<feature type="compositionally biased region" description="Polar residues" evidence="1">
    <location>
        <begin position="1"/>
        <end position="28"/>
    </location>
</feature>
<dbReference type="Pfam" id="PF14111">
    <property type="entry name" value="DUF4283"/>
    <property type="match status" value="1"/>
</dbReference>
<feature type="compositionally biased region" description="Low complexity" evidence="1">
    <location>
        <begin position="346"/>
        <end position="366"/>
    </location>
</feature>
<dbReference type="Proteomes" id="UP001396334">
    <property type="component" value="Unassembled WGS sequence"/>
</dbReference>
<gene>
    <name evidence="3" type="ORF">V6N11_049987</name>
</gene>
<feature type="region of interest" description="Disordered" evidence="1">
    <location>
        <begin position="421"/>
        <end position="440"/>
    </location>
</feature>
<feature type="region of interest" description="Disordered" evidence="1">
    <location>
        <begin position="1"/>
        <end position="47"/>
    </location>
</feature>
<name>A0ABR2T9G9_9ROSI</name>
<keyword evidence="4" id="KW-1185">Reference proteome</keyword>
<evidence type="ECO:0000313" key="3">
    <source>
        <dbReference type="EMBL" id="KAK9033803.1"/>
    </source>
</evidence>
<feature type="domain" description="DUF4283" evidence="2">
    <location>
        <begin position="148"/>
        <end position="212"/>
    </location>
</feature>
<evidence type="ECO:0000259" key="2">
    <source>
        <dbReference type="Pfam" id="PF14111"/>
    </source>
</evidence>